<dbReference type="EMBL" id="PJNI01000027">
    <property type="protein sequence ID" value="PKR79501.1"/>
    <property type="molecule type" value="Genomic_DNA"/>
</dbReference>
<sequence length="76" mass="8629">MKPTLKPYTFAIHTSNRAIQKLQKSMPLPTLKENKKHESTTKPIRNAGFGAILKVKTLKKLLGMRTVKCLKNPHYA</sequence>
<gene>
    <name evidence="1" type="ORF">CW751_14850</name>
</gene>
<name>A0A2I0QYU5_9FLAO</name>
<keyword evidence="2" id="KW-1185">Reference proteome</keyword>
<dbReference type="AlphaFoldDB" id="A0A2I0QYU5"/>
<comment type="caution">
    <text evidence="1">The sequence shown here is derived from an EMBL/GenBank/DDBJ whole genome shotgun (WGS) entry which is preliminary data.</text>
</comment>
<dbReference type="Proteomes" id="UP000236654">
    <property type="component" value="Unassembled WGS sequence"/>
</dbReference>
<evidence type="ECO:0000313" key="1">
    <source>
        <dbReference type="EMBL" id="PKR79501.1"/>
    </source>
</evidence>
<accession>A0A2I0QYU5</accession>
<protein>
    <submittedName>
        <fullName evidence="1">Uncharacterized protein</fullName>
    </submittedName>
</protein>
<organism evidence="1 2">
    <name type="scientific">Brumimicrobium salinarum</name>
    <dbReference type="NCBI Taxonomy" id="2058658"/>
    <lineage>
        <taxon>Bacteria</taxon>
        <taxon>Pseudomonadati</taxon>
        <taxon>Bacteroidota</taxon>
        <taxon>Flavobacteriia</taxon>
        <taxon>Flavobacteriales</taxon>
        <taxon>Crocinitomicaceae</taxon>
        <taxon>Brumimicrobium</taxon>
    </lineage>
</organism>
<reference evidence="1 2" key="1">
    <citation type="submission" date="2017-12" db="EMBL/GenBank/DDBJ databases">
        <title>The draft genome sequence of Brumimicrobium saltpan LHR20.</title>
        <authorList>
            <person name="Do Z.-J."/>
            <person name="Luo H.-R."/>
        </authorList>
    </citation>
    <scope>NUCLEOTIDE SEQUENCE [LARGE SCALE GENOMIC DNA]</scope>
    <source>
        <strain evidence="1 2">LHR20</strain>
    </source>
</reference>
<proteinExistence type="predicted"/>
<evidence type="ECO:0000313" key="2">
    <source>
        <dbReference type="Proteomes" id="UP000236654"/>
    </source>
</evidence>